<dbReference type="GO" id="GO:0042256">
    <property type="term" value="P:cytosolic ribosome assembly"/>
    <property type="evidence" value="ECO:0007669"/>
    <property type="project" value="UniProtKB-UniRule"/>
</dbReference>
<dbReference type="HAMAP" id="MF_01477">
    <property type="entry name" value="Iojap_RsfS"/>
    <property type="match status" value="1"/>
</dbReference>
<dbReference type="Gene3D" id="3.30.460.10">
    <property type="entry name" value="Beta Polymerase, domain 2"/>
    <property type="match status" value="1"/>
</dbReference>
<dbReference type="RefSeq" id="WP_121853465.1">
    <property type="nucleotide sequence ID" value="NZ_CP037952.1"/>
</dbReference>
<comment type="subcellular location">
    <subcellularLocation>
        <location evidence="2">Cytoplasm</location>
    </subcellularLocation>
</comment>
<dbReference type="SUPFAM" id="SSF81301">
    <property type="entry name" value="Nucleotidyltransferase"/>
    <property type="match status" value="1"/>
</dbReference>
<comment type="subunit">
    <text evidence="2">Interacts with ribosomal protein uL14 (rplN).</text>
</comment>
<evidence type="ECO:0000256" key="1">
    <source>
        <dbReference type="ARBA" id="ARBA00010574"/>
    </source>
</evidence>
<proteinExistence type="inferred from homology"/>
<evidence type="ECO:0000313" key="3">
    <source>
        <dbReference type="EMBL" id="RJY16324.1"/>
    </source>
</evidence>
<dbReference type="EMBL" id="QYYH01000051">
    <property type="protein sequence ID" value="RJY16324.1"/>
    <property type="molecule type" value="Genomic_DNA"/>
</dbReference>
<dbReference type="Pfam" id="PF02410">
    <property type="entry name" value="RsfS"/>
    <property type="match status" value="1"/>
</dbReference>
<keyword evidence="2" id="KW-0963">Cytoplasm</keyword>
<evidence type="ECO:0000256" key="2">
    <source>
        <dbReference type="HAMAP-Rule" id="MF_01477"/>
    </source>
</evidence>
<dbReference type="InterPro" id="IPR004394">
    <property type="entry name" value="Iojap/RsfS/C7orf30"/>
</dbReference>
<organism evidence="3 4">
    <name type="scientific">Parashewanella spongiae</name>
    <dbReference type="NCBI Taxonomy" id="342950"/>
    <lineage>
        <taxon>Bacteria</taxon>
        <taxon>Pseudomonadati</taxon>
        <taxon>Pseudomonadota</taxon>
        <taxon>Gammaproteobacteria</taxon>
        <taxon>Alteromonadales</taxon>
        <taxon>Shewanellaceae</taxon>
        <taxon>Parashewanella</taxon>
    </lineage>
</organism>
<comment type="function">
    <text evidence="2">Functions as a ribosomal silencing factor. Interacts with ribosomal protein uL14 (rplN), blocking formation of intersubunit bridge B8. Prevents association of the 30S and 50S ribosomal subunits and the formation of functional ribosomes, thus repressing translation.</text>
</comment>
<keyword evidence="2" id="KW-0678">Repressor</keyword>
<comment type="caution">
    <text evidence="3">The sequence shown here is derived from an EMBL/GenBank/DDBJ whole genome shotgun (WGS) entry which is preliminary data.</text>
</comment>
<dbReference type="Proteomes" id="UP000273022">
    <property type="component" value="Unassembled WGS sequence"/>
</dbReference>
<dbReference type="GO" id="GO:0090071">
    <property type="term" value="P:negative regulation of ribosome biogenesis"/>
    <property type="evidence" value="ECO:0007669"/>
    <property type="project" value="UniProtKB-UniRule"/>
</dbReference>
<reference evidence="3 4" key="1">
    <citation type="submission" date="2018-09" db="EMBL/GenBank/DDBJ databases">
        <title>Phylogeny of the Shewanellaceae, and recommendation for two new genera, Pseudoshewanella and Parashewanella.</title>
        <authorList>
            <person name="Wang G."/>
        </authorList>
    </citation>
    <scope>NUCLEOTIDE SEQUENCE [LARGE SCALE GENOMIC DNA]</scope>
    <source>
        <strain evidence="3 4">KCTC 22492</strain>
    </source>
</reference>
<dbReference type="GO" id="GO:0005737">
    <property type="term" value="C:cytoplasm"/>
    <property type="evidence" value="ECO:0007669"/>
    <property type="project" value="UniProtKB-SubCell"/>
</dbReference>
<dbReference type="InterPro" id="IPR043519">
    <property type="entry name" value="NT_sf"/>
</dbReference>
<dbReference type="NCBIfam" id="TIGR00090">
    <property type="entry name" value="rsfS_iojap_ybeB"/>
    <property type="match status" value="1"/>
</dbReference>
<evidence type="ECO:0000313" key="4">
    <source>
        <dbReference type="Proteomes" id="UP000273022"/>
    </source>
</evidence>
<dbReference type="OrthoDB" id="9793681at2"/>
<dbReference type="GO" id="GO:0017148">
    <property type="term" value="P:negative regulation of translation"/>
    <property type="evidence" value="ECO:0007669"/>
    <property type="project" value="UniProtKB-UniRule"/>
</dbReference>
<protein>
    <recommendedName>
        <fullName evidence="2">Ribosomal silencing factor RsfS</fullName>
    </recommendedName>
</protein>
<dbReference type="PANTHER" id="PTHR21043">
    <property type="entry name" value="IOJAP SUPERFAMILY ORTHOLOG"/>
    <property type="match status" value="1"/>
</dbReference>
<keyword evidence="2" id="KW-0810">Translation regulation</keyword>
<comment type="similarity">
    <text evidence="1 2">Belongs to the Iojap/RsfS family.</text>
</comment>
<name>A0A3A6U4L3_9GAMM</name>
<dbReference type="GO" id="GO:0043023">
    <property type="term" value="F:ribosomal large subunit binding"/>
    <property type="evidence" value="ECO:0007669"/>
    <property type="project" value="TreeGrafter"/>
</dbReference>
<keyword evidence="4" id="KW-1185">Reference proteome</keyword>
<dbReference type="AlphaFoldDB" id="A0A3A6U4L3"/>
<sequence>MQGTELKEFIVDKIDDLKAKNIITFDVKEKSTITDFMVICSGTSKTHVKAIAEYIALETKNAGVPPLGVEGRDGSEWVLVDLGSVILHVMQEQTREFYQLEKLWSDTPE</sequence>
<gene>
    <name evidence="2 3" type="primary">rsfS</name>
    <name evidence="3" type="ORF">D5R81_09730</name>
</gene>
<dbReference type="PANTHER" id="PTHR21043:SF0">
    <property type="entry name" value="MITOCHONDRIAL ASSEMBLY OF RIBOSOMAL LARGE SUBUNIT PROTEIN 1"/>
    <property type="match status" value="1"/>
</dbReference>
<accession>A0A3A6U4L3</accession>